<organism evidence="2 3">
    <name type="scientific">Brucella endophytica</name>
    <dbReference type="NCBI Taxonomy" id="1963359"/>
    <lineage>
        <taxon>Bacteria</taxon>
        <taxon>Pseudomonadati</taxon>
        <taxon>Pseudomonadota</taxon>
        <taxon>Alphaproteobacteria</taxon>
        <taxon>Hyphomicrobiales</taxon>
        <taxon>Brucellaceae</taxon>
        <taxon>Brucella/Ochrobactrum group</taxon>
        <taxon>Brucella</taxon>
    </lineage>
</organism>
<feature type="compositionally biased region" description="Basic and acidic residues" evidence="1">
    <location>
        <begin position="134"/>
        <end position="143"/>
    </location>
</feature>
<accession>A0A916S6B5</accession>
<dbReference type="EMBL" id="BMHH01000004">
    <property type="protein sequence ID" value="GGA86328.1"/>
    <property type="molecule type" value="Genomic_DNA"/>
</dbReference>
<dbReference type="Proteomes" id="UP000646478">
    <property type="component" value="Unassembled WGS sequence"/>
</dbReference>
<name>A0A916S6B5_9HYPH</name>
<keyword evidence="3" id="KW-1185">Reference proteome</keyword>
<dbReference type="AlphaFoldDB" id="A0A916S6B5"/>
<protein>
    <submittedName>
        <fullName evidence="2">Uncharacterized protein</fullName>
    </submittedName>
</protein>
<reference evidence="2" key="2">
    <citation type="submission" date="2020-09" db="EMBL/GenBank/DDBJ databases">
        <authorList>
            <person name="Sun Q."/>
            <person name="Zhou Y."/>
        </authorList>
    </citation>
    <scope>NUCLEOTIDE SEQUENCE</scope>
    <source>
        <strain evidence="2">CGMCC 1.15082</strain>
    </source>
</reference>
<evidence type="ECO:0000313" key="2">
    <source>
        <dbReference type="EMBL" id="GGA86328.1"/>
    </source>
</evidence>
<feature type="compositionally biased region" description="Gly residues" evidence="1">
    <location>
        <begin position="111"/>
        <end position="132"/>
    </location>
</feature>
<feature type="compositionally biased region" description="Basic and acidic residues" evidence="1">
    <location>
        <begin position="42"/>
        <end position="53"/>
    </location>
</feature>
<feature type="region of interest" description="Disordered" evidence="1">
    <location>
        <begin position="25"/>
        <end position="66"/>
    </location>
</feature>
<feature type="region of interest" description="Disordered" evidence="1">
    <location>
        <begin position="99"/>
        <end position="143"/>
    </location>
</feature>
<sequence>MHIFATAMSPQPNLGRRSNHQIARTRDAGGTRASTYGAVAGSKRDDAARRESTRAVQSGASQRHAVAGIAQRRIVLDVKGSARDVDAAAESVRAFERQSASTRLDQACGAGKTGGYGGGRRRGGSGGNGGLGAAKRDRWPVMV</sequence>
<reference evidence="2" key="1">
    <citation type="journal article" date="2014" name="Int. J. Syst. Evol. Microbiol.">
        <title>Complete genome sequence of Corynebacterium casei LMG S-19264T (=DSM 44701T), isolated from a smear-ripened cheese.</title>
        <authorList>
            <consortium name="US DOE Joint Genome Institute (JGI-PGF)"/>
            <person name="Walter F."/>
            <person name="Albersmeier A."/>
            <person name="Kalinowski J."/>
            <person name="Ruckert C."/>
        </authorList>
    </citation>
    <scope>NUCLEOTIDE SEQUENCE</scope>
    <source>
        <strain evidence="2">CGMCC 1.15082</strain>
    </source>
</reference>
<evidence type="ECO:0000256" key="1">
    <source>
        <dbReference type="SAM" id="MobiDB-lite"/>
    </source>
</evidence>
<gene>
    <name evidence="2" type="ORF">GCM10011491_12440</name>
</gene>
<proteinExistence type="predicted"/>
<evidence type="ECO:0000313" key="3">
    <source>
        <dbReference type="Proteomes" id="UP000646478"/>
    </source>
</evidence>
<comment type="caution">
    <text evidence="2">The sequence shown here is derived from an EMBL/GenBank/DDBJ whole genome shotgun (WGS) entry which is preliminary data.</text>
</comment>